<evidence type="ECO:0000256" key="6">
    <source>
        <dbReference type="ARBA" id="ARBA00022679"/>
    </source>
</evidence>
<evidence type="ECO:0000256" key="20">
    <source>
        <dbReference type="ARBA" id="ARBA00049902"/>
    </source>
</evidence>
<accession>A0A839QWT5</accession>
<gene>
    <name evidence="23" type="ORF">FHX50_000085</name>
</gene>
<evidence type="ECO:0000256" key="1">
    <source>
        <dbReference type="ARBA" id="ARBA00004651"/>
    </source>
</evidence>
<evidence type="ECO:0000256" key="18">
    <source>
        <dbReference type="ARBA" id="ARBA00041418"/>
    </source>
</evidence>
<sequence length="430" mass="45128">MPDDQSTSARTVPTIVRPTKDEPLGDVRGSLKSEVGAWLRSPALDFFALLVIGGLLVLIGLIMVLSSSSVDAISKGQSGYSGFLRQGAYAAVGLVALIVAVALPARTLRSPALLWVVLIGAMALQLLVFTPLGININGNRNWVRLGPVTGQPAEFLKLALALWLGSILAVKRKRLRDVKHLMIPLAPVVLLCLGLVLAGRDLGTVMMMAFLVAGALWVAGVPKRWFMIGGGIAVVGVIAAAVMSPNRMARIDNWLHGVCEGDSCFQAQNGLAAIAEGGWWGVGLGASRQKWGRIPHADNDYIFAVIGEEFGLLGTLSVLALFLLLGLVLFRMTSRLREPAAQITIAGISCWILGQALVNMMVVAGLLPVLGVPLPFVSAGGSALVASMLALGVLLNYARSEPGADAALRARAGLSKRSGSVISSGHSSRK</sequence>
<comment type="caution">
    <text evidence="23">The sequence shown here is derived from an EMBL/GenBank/DDBJ whole genome shotgun (WGS) entry which is preliminary data.</text>
</comment>
<keyword evidence="7 22" id="KW-0812">Transmembrane</keyword>
<dbReference type="EC" id="2.4.99.28" evidence="19"/>
<keyword evidence="5" id="KW-0328">Glycosyltransferase</keyword>
<evidence type="ECO:0000256" key="21">
    <source>
        <dbReference type="ARBA" id="ARBA00049966"/>
    </source>
</evidence>
<keyword evidence="6" id="KW-0808">Transferase</keyword>
<evidence type="ECO:0000256" key="4">
    <source>
        <dbReference type="ARBA" id="ARBA00022618"/>
    </source>
</evidence>
<feature type="transmembrane region" description="Helical" evidence="22">
    <location>
        <begin position="86"/>
        <end position="105"/>
    </location>
</feature>
<comment type="subcellular location">
    <subcellularLocation>
        <location evidence="1">Cell membrane</location>
        <topology evidence="1">Multi-pass membrane protein</topology>
    </subcellularLocation>
</comment>
<comment type="pathway">
    <text evidence="2">Cell wall biogenesis; peptidoglycan biosynthesis.</text>
</comment>
<evidence type="ECO:0000256" key="17">
    <source>
        <dbReference type="ARBA" id="ARBA00041185"/>
    </source>
</evidence>
<dbReference type="NCBIfam" id="TIGR02614">
    <property type="entry name" value="ftsW"/>
    <property type="match status" value="1"/>
</dbReference>
<comment type="function">
    <text evidence="21">Peptidoglycan polymerase that is essential for cell division.</text>
</comment>
<keyword evidence="4 23" id="KW-0132">Cell division</keyword>
<dbReference type="Proteomes" id="UP000568050">
    <property type="component" value="Unassembled WGS sequence"/>
</dbReference>
<evidence type="ECO:0000256" key="9">
    <source>
        <dbReference type="ARBA" id="ARBA00022984"/>
    </source>
</evidence>
<evidence type="ECO:0000256" key="10">
    <source>
        <dbReference type="ARBA" id="ARBA00022989"/>
    </source>
</evidence>
<keyword evidence="10 22" id="KW-1133">Transmembrane helix</keyword>
<dbReference type="EMBL" id="JACHWP010000001">
    <property type="protein sequence ID" value="MBB3021837.1"/>
    <property type="molecule type" value="Genomic_DNA"/>
</dbReference>
<evidence type="ECO:0000256" key="11">
    <source>
        <dbReference type="ARBA" id="ARBA00023136"/>
    </source>
</evidence>
<organism evidence="23 24">
    <name type="scientific">Helcobacillus massiliensis</name>
    <dbReference type="NCBI Taxonomy" id="521392"/>
    <lineage>
        <taxon>Bacteria</taxon>
        <taxon>Bacillati</taxon>
        <taxon>Actinomycetota</taxon>
        <taxon>Actinomycetes</taxon>
        <taxon>Micrococcales</taxon>
        <taxon>Dermabacteraceae</taxon>
        <taxon>Helcobacillus</taxon>
    </lineage>
</organism>
<feature type="transmembrane region" description="Helical" evidence="22">
    <location>
        <begin position="46"/>
        <end position="66"/>
    </location>
</feature>
<keyword evidence="8" id="KW-0133">Cell shape</keyword>
<dbReference type="InterPro" id="IPR013437">
    <property type="entry name" value="FtsW"/>
</dbReference>
<feature type="transmembrane region" description="Helical" evidence="22">
    <location>
        <begin position="182"/>
        <end position="198"/>
    </location>
</feature>
<evidence type="ECO:0000313" key="23">
    <source>
        <dbReference type="EMBL" id="MBB3021837.1"/>
    </source>
</evidence>
<feature type="transmembrane region" description="Helical" evidence="22">
    <location>
        <begin position="343"/>
        <end position="370"/>
    </location>
</feature>
<keyword evidence="12" id="KW-0131">Cell cycle</keyword>
<evidence type="ECO:0000256" key="19">
    <source>
        <dbReference type="ARBA" id="ARBA00044770"/>
    </source>
</evidence>
<dbReference type="GO" id="GO:0071555">
    <property type="term" value="P:cell wall organization"/>
    <property type="evidence" value="ECO:0007669"/>
    <property type="project" value="UniProtKB-KW"/>
</dbReference>
<dbReference type="GO" id="GO:0008360">
    <property type="term" value="P:regulation of cell shape"/>
    <property type="evidence" value="ECO:0007669"/>
    <property type="project" value="UniProtKB-KW"/>
</dbReference>
<evidence type="ECO:0000256" key="2">
    <source>
        <dbReference type="ARBA" id="ARBA00004752"/>
    </source>
</evidence>
<dbReference type="GO" id="GO:0015648">
    <property type="term" value="F:lipid-linked peptidoglycan transporter activity"/>
    <property type="evidence" value="ECO:0007669"/>
    <property type="project" value="TreeGrafter"/>
</dbReference>
<dbReference type="GO" id="GO:0051301">
    <property type="term" value="P:cell division"/>
    <property type="evidence" value="ECO:0007669"/>
    <property type="project" value="UniProtKB-KW"/>
</dbReference>
<evidence type="ECO:0000256" key="14">
    <source>
        <dbReference type="ARBA" id="ARBA00032370"/>
    </source>
</evidence>
<comment type="similarity">
    <text evidence="16">Belongs to the SEDS family. FtsW subfamily.</text>
</comment>
<dbReference type="InterPro" id="IPR018365">
    <property type="entry name" value="Cell_cycle_FtsW-rel_CS"/>
</dbReference>
<keyword evidence="3" id="KW-1003">Cell membrane</keyword>
<comment type="catalytic activity">
    <reaction evidence="20">
        <text>[GlcNAc-(1-&gt;4)-Mur2Ac(oyl-L-Ala-gamma-D-Glu-L-Lys-D-Ala-D-Ala)](n)-di-trans,octa-cis-undecaprenyl diphosphate + beta-D-GlcNAc-(1-&gt;4)-Mur2Ac(oyl-L-Ala-gamma-D-Glu-L-Lys-D-Ala-D-Ala)-di-trans,octa-cis-undecaprenyl diphosphate = [GlcNAc-(1-&gt;4)-Mur2Ac(oyl-L-Ala-gamma-D-Glu-L-Lys-D-Ala-D-Ala)](n+1)-di-trans,octa-cis-undecaprenyl diphosphate + di-trans,octa-cis-undecaprenyl diphosphate + H(+)</text>
        <dbReference type="Rhea" id="RHEA:23708"/>
        <dbReference type="Rhea" id="RHEA-COMP:9602"/>
        <dbReference type="Rhea" id="RHEA-COMP:9603"/>
        <dbReference type="ChEBI" id="CHEBI:15378"/>
        <dbReference type="ChEBI" id="CHEBI:58405"/>
        <dbReference type="ChEBI" id="CHEBI:60033"/>
        <dbReference type="ChEBI" id="CHEBI:78435"/>
        <dbReference type="EC" id="2.4.99.28"/>
    </reaction>
</comment>
<dbReference type="InterPro" id="IPR001182">
    <property type="entry name" value="FtsW/RodA"/>
</dbReference>
<dbReference type="RefSeq" id="WP_183373514.1">
    <property type="nucleotide sequence ID" value="NZ_CBCSFZ010000024.1"/>
</dbReference>
<dbReference type="GO" id="GO:0009252">
    <property type="term" value="P:peptidoglycan biosynthetic process"/>
    <property type="evidence" value="ECO:0007669"/>
    <property type="project" value="UniProtKB-KW"/>
</dbReference>
<feature type="transmembrane region" description="Helical" evidence="22">
    <location>
        <begin position="112"/>
        <end position="134"/>
    </location>
</feature>
<reference evidence="23 24" key="1">
    <citation type="submission" date="2020-08" db="EMBL/GenBank/DDBJ databases">
        <title>Sequencing the genomes of 1000 actinobacteria strains.</title>
        <authorList>
            <person name="Klenk H.-P."/>
        </authorList>
    </citation>
    <scope>NUCLEOTIDE SEQUENCE [LARGE SCALE GENOMIC DNA]</scope>
    <source>
        <strain evidence="23 24">DSM 23040</strain>
    </source>
</reference>
<name>A0A839QWT5_9MICO</name>
<evidence type="ECO:0000256" key="7">
    <source>
        <dbReference type="ARBA" id="ARBA00022692"/>
    </source>
</evidence>
<evidence type="ECO:0000256" key="22">
    <source>
        <dbReference type="SAM" id="Phobius"/>
    </source>
</evidence>
<keyword evidence="13" id="KW-0961">Cell wall biogenesis/degradation</keyword>
<evidence type="ECO:0000256" key="8">
    <source>
        <dbReference type="ARBA" id="ARBA00022960"/>
    </source>
</evidence>
<evidence type="ECO:0000256" key="12">
    <source>
        <dbReference type="ARBA" id="ARBA00023306"/>
    </source>
</evidence>
<feature type="transmembrane region" description="Helical" evidence="22">
    <location>
        <begin position="225"/>
        <end position="244"/>
    </location>
</feature>
<dbReference type="AlphaFoldDB" id="A0A839QWT5"/>
<feature type="transmembrane region" description="Helical" evidence="22">
    <location>
        <begin position="204"/>
        <end position="220"/>
    </location>
</feature>
<dbReference type="GO" id="GO:0032153">
    <property type="term" value="C:cell division site"/>
    <property type="evidence" value="ECO:0007669"/>
    <property type="project" value="TreeGrafter"/>
</dbReference>
<evidence type="ECO:0000256" key="16">
    <source>
        <dbReference type="ARBA" id="ARBA00038053"/>
    </source>
</evidence>
<feature type="transmembrane region" description="Helical" evidence="22">
    <location>
        <begin position="376"/>
        <end position="398"/>
    </location>
</feature>
<dbReference type="PANTHER" id="PTHR30474:SF2">
    <property type="entry name" value="PEPTIDOGLYCAN GLYCOSYLTRANSFERASE FTSW-RELATED"/>
    <property type="match status" value="1"/>
</dbReference>
<evidence type="ECO:0000256" key="13">
    <source>
        <dbReference type="ARBA" id="ARBA00023316"/>
    </source>
</evidence>
<protein>
    <recommendedName>
        <fullName evidence="17">Probable peptidoglycan glycosyltransferase FtsW</fullName>
        <ecNumber evidence="19">2.4.99.28</ecNumber>
    </recommendedName>
    <alternativeName>
        <fullName evidence="18">Cell division protein FtsW</fullName>
    </alternativeName>
    <alternativeName>
        <fullName evidence="15">Cell wall polymerase</fullName>
    </alternativeName>
    <alternativeName>
        <fullName evidence="14">Peptidoglycan polymerase</fullName>
    </alternativeName>
</protein>
<evidence type="ECO:0000256" key="3">
    <source>
        <dbReference type="ARBA" id="ARBA00022475"/>
    </source>
</evidence>
<dbReference type="PANTHER" id="PTHR30474">
    <property type="entry name" value="CELL CYCLE PROTEIN"/>
    <property type="match status" value="1"/>
</dbReference>
<dbReference type="Pfam" id="PF01098">
    <property type="entry name" value="FTSW_RODA_SPOVE"/>
    <property type="match status" value="1"/>
</dbReference>
<keyword evidence="24" id="KW-1185">Reference proteome</keyword>
<keyword evidence="11 22" id="KW-0472">Membrane</keyword>
<dbReference type="GO" id="GO:0005886">
    <property type="term" value="C:plasma membrane"/>
    <property type="evidence" value="ECO:0007669"/>
    <property type="project" value="UniProtKB-SubCell"/>
</dbReference>
<dbReference type="PROSITE" id="PS00428">
    <property type="entry name" value="FTSW_RODA_SPOVE"/>
    <property type="match status" value="1"/>
</dbReference>
<feature type="transmembrane region" description="Helical" evidence="22">
    <location>
        <begin position="310"/>
        <end position="331"/>
    </location>
</feature>
<evidence type="ECO:0000256" key="15">
    <source>
        <dbReference type="ARBA" id="ARBA00033270"/>
    </source>
</evidence>
<keyword evidence="9" id="KW-0573">Peptidoglycan synthesis</keyword>
<evidence type="ECO:0000256" key="5">
    <source>
        <dbReference type="ARBA" id="ARBA00022676"/>
    </source>
</evidence>
<feature type="transmembrane region" description="Helical" evidence="22">
    <location>
        <begin position="154"/>
        <end position="170"/>
    </location>
</feature>
<proteinExistence type="inferred from homology"/>
<evidence type="ECO:0000313" key="24">
    <source>
        <dbReference type="Proteomes" id="UP000568050"/>
    </source>
</evidence>
<dbReference type="GO" id="GO:0008955">
    <property type="term" value="F:peptidoglycan glycosyltransferase activity"/>
    <property type="evidence" value="ECO:0007669"/>
    <property type="project" value="UniProtKB-EC"/>
</dbReference>